<dbReference type="RefSeq" id="WP_013570025.1">
    <property type="nucleotide sequence ID" value="NC_014963.1"/>
</dbReference>
<evidence type="ECO:0000313" key="10">
    <source>
        <dbReference type="Proteomes" id="UP000006844"/>
    </source>
</evidence>
<dbReference type="GO" id="GO:0006465">
    <property type="term" value="P:signal peptide processing"/>
    <property type="evidence" value="ECO:0007669"/>
    <property type="project" value="InterPro"/>
</dbReference>
<dbReference type="GO" id="GO:0004252">
    <property type="term" value="F:serine-type endopeptidase activity"/>
    <property type="evidence" value="ECO:0007669"/>
    <property type="project" value="InterPro"/>
</dbReference>
<evidence type="ECO:0000256" key="4">
    <source>
        <dbReference type="ARBA" id="ARBA00019232"/>
    </source>
</evidence>
<evidence type="ECO:0000256" key="1">
    <source>
        <dbReference type="ARBA" id="ARBA00000677"/>
    </source>
</evidence>
<feature type="active site" evidence="6">
    <location>
        <position position="53"/>
    </location>
</feature>
<dbReference type="Gene3D" id="2.10.109.10">
    <property type="entry name" value="Umud Fragment, subunit A"/>
    <property type="match status" value="1"/>
</dbReference>
<evidence type="ECO:0000256" key="5">
    <source>
        <dbReference type="ARBA" id="ARBA00022801"/>
    </source>
</evidence>
<feature type="active site" evidence="6">
    <location>
        <position position="108"/>
    </location>
</feature>
<evidence type="ECO:0000256" key="6">
    <source>
        <dbReference type="PIRSR" id="PIRSR600223-1"/>
    </source>
</evidence>
<dbReference type="InterPro" id="IPR019757">
    <property type="entry name" value="Pept_S26A_signal_pept_1_Lys-AS"/>
</dbReference>
<keyword evidence="7" id="KW-0472">Membrane</keyword>
<evidence type="ECO:0000313" key="9">
    <source>
        <dbReference type="EMBL" id="ADV84295.1"/>
    </source>
</evidence>
<keyword evidence="7" id="KW-0812">Transmembrane</keyword>
<dbReference type="InterPro" id="IPR036286">
    <property type="entry name" value="LexA/Signal_pep-like_sf"/>
</dbReference>
<dbReference type="GO" id="GO:0016020">
    <property type="term" value="C:membrane"/>
    <property type="evidence" value="ECO:0007669"/>
    <property type="project" value="UniProtKB-SubCell"/>
</dbReference>
<name>E8UYS9_TERSS</name>
<dbReference type="NCBIfam" id="TIGR02227">
    <property type="entry name" value="sigpep_I_bact"/>
    <property type="match status" value="1"/>
</dbReference>
<dbReference type="Proteomes" id="UP000006844">
    <property type="component" value="Chromosome"/>
</dbReference>
<dbReference type="SUPFAM" id="SSF51306">
    <property type="entry name" value="LexA/Signal peptidase"/>
    <property type="match status" value="1"/>
</dbReference>
<evidence type="ECO:0000256" key="3">
    <source>
        <dbReference type="ARBA" id="ARBA00013208"/>
    </source>
</evidence>
<dbReference type="EMBL" id="CP002467">
    <property type="protein sequence ID" value="ADV84295.1"/>
    <property type="molecule type" value="Genomic_DNA"/>
</dbReference>
<evidence type="ECO:0000259" key="8">
    <source>
        <dbReference type="Pfam" id="PF10502"/>
    </source>
</evidence>
<dbReference type="PRINTS" id="PR00727">
    <property type="entry name" value="LEADERPTASE"/>
</dbReference>
<dbReference type="STRING" id="401053.AciPR4_3542"/>
<comment type="catalytic activity">
    <reaction evidence="1 7">
        <text>Cleavage of hydrophobic, N-terminal signal or leader sequences from secreted and periplasmic proteins.</text>
        <dbReference type="EC" id="3.4.21.89"/>
    </reaction>
</comment>
<dbReference type="InterPro" id="IPR019533">
    <property type="entry name" value="Peptidase_S26"/>
</dbReference>
<gene>
    <name evidence="9" type="ordered locus">AciPR4_3542</name>
</gene>
<comment type="subcellular location">
    <subcellularLocation>
        <location evidence="7">Membrane</location>
        <topology evidence="7">Single-pass type II membrane protein</topology>
    </subcellularLocation>
</comment>
<dbReference type="OrthoDB" id="128315at2"/>
<dbReference type="CDD" id="cd06530">
    <property type="entry name" value="S26_SPase_I"/>
    <property type="match status" value="1"/>
</dbReference>
<accession>E8UYS9</accession>
<proteinExistence type="inferred from homology"/>
<comment type="similarity">
    <text evidence="2 7">Belongs to the peptidase S26 family.</text>
</comment>
<dbReference type="KEGG" id="tsa:AciPR4_3542"/>
<feature type="transmembrane region" description="Helical" evidence="7">
    <location>
        <begin position="26"/>
        <end position="44"/>
    </location>
</feature>
<dbReference type="GO" id="GO:0009003">
    <property type="term" value="F:signal peptidase activity"/>
    <property type="evidence" value="ECO:0007669"/>
    <property type="project" value="UniProtKB-EC"/>
</dbReference>
<dbReference type="Pfam" id="PF10502">
    <property type="entry name" value="Peptidase_S26"/>
    <property type="match status" value="1"/>
</dbReference>
<dbReference type="HOGENOM" id="CLU_028723_1_3_0"/>
<dbReference type="MEROPS" id="S26.025"/>
<keyword evidence="7" id="KW-1133">Transmembrane helix</keyword>
<reference evidence="9 10" key="1">
    <citation type="journal article" date="2012" name="Stand. Genomic Sci.">
        <title>Complete genome sequence of Terriglobus saanensis type strain SP1PR4(T), an Acidobacteria from tundra soil.</title>
        <authorList>
            <person name="Rawat S.R."/>
            <person name="Mannisto M.K."/>
            <person name="Starovoytov V."/>
            <person name="Goodwin L."/>
            <person name="Nolan M."/>
            <person name="Hauser L."/>
            <person name="Land M."/>
            <person name="Davenport K.W."/>
            <person name="Woyke T."/>
            <person name="Haggblom M.M."/>
        </authorList>
    </citation>
    <scope>NUCLEOTIDE SEQUENCE</scope>
    <source>
        <strain evidence="10">ATCC BAA-1853 / DSM 23119 / SP1PR4</strain>
    </source>
</reference>
<protein>
    <recommendedName>
        <fullName evidence="4 7">Signal peptidase I</fullName>
        <ecNumber evidence="3 7">3.4.21.89</ecNumber>
    </recommendedName>
</protein>
<keyword evidence="5 7" id="KW-0378">Hydrolase</keyword>
<organism evidence="9 10">
    <name type="scientific">Terriglobus saanensis (strain ATCC BAA-1853 / DSM 23119 / SP1PR4)</name>
    <dbReference type="NCBI Taxonomy" id="401053"/>
    <lineage>
        <taxon>Bacteria</taxon>
        <taxon>Pseudomonadati</taxon>
        <taxon>Acidobacteriota</taxon>
        <taxon>Terriglobia</taxon>
        <taxon>Terriglobales</taxon>
        <taxon>Acidobacteriaceae</taxon>
        <taxon>Terriglobus</taxon>
    </lineage>
</organism>
<keyword evidence="7" id="KW-0645">Protease</keyword>
<dbReference type="eggNOG" id="COG0681">
    <property type="taxonomic scope" value="Bacteria"/>
</dbReference>
<keyword evidence="10" id="KW-1185">Reference proteome</keyword>
<dbReference type="PANTHER" id="PTHR43390:SF1">
    <property type="entry name" value="CHLOROPLAST PROCESSING PEPTIDASE"/>
    <property type="match status" value="1"/>
</dbReference>
<dbReference type="PROSITE" id="PS00760">
    <property type="entry name" value="SPASE_I_2"/>
    <property type="match status" value="1"/>
</dbReference>
<dbReference type="EC" id="3.4.21.89" evidence="3 7"/>
<evidence type="ECO:0000256" key="7">
    <source>
        <dbReference type="RuleBase" id="RU362042"/>
    </source>
</evidence>
<dbReference type="PROSITE" id="PS00761">
    <property type="entry name" value="SPASE_I_3"/>
    <property type="match status" value="1"/>
</dbReference>
<evidence type="ECO:0000256" key="2">
    <source>
        <dbReference type="ARBA" id="ARBA00009370"/>
    </source>
</evidence>
<dbReference type="AlphaFoldDB" id="E8UYS9"/>
<sequence>MSETVVEKQQAVEVVEERKETLLESISGMAFVLVVGLFVLTFVAQNFEIPSSSMVPTMLIGDHLVVDHTTFAPPTKWMPLVHYRPVQHGDIIVFLKPNPESPDLILVKRAIGLPGDRIHLRHGVLYLNGVAQVEPQISMPDDGDPMHGYQAYRDDFPSAPPDDSNITALWATELQSHIVNGELVVPEGKIFGMGDNRLASLDGRFWGFIPKEAVLGRPMFIYWSFMTSEDQMYKTSANERVAFMGHILLHIFDQTRWKRTFHRVV</sequence>
<feature type="domain" description="Peptidase S26" evidence="8">
    <location>
        <begin position="26"/>
        <end position="223"/>
    </location>
</feature>
<dbReference type="PANTHER" id="PTHR43390">
    <property type="entry name" value="SIGNAL PEPTIDASE I"/>
    <property type="match status" value="1"/>
</dbReference>
<dbReference type="InterPro" id="IPR019758">
    <property type="entry name" value="Pept_S26A_signal_pept_1_CS"/>
</dbReference>
<dbReference type="InterPro" id="IPR000223">
    <property type="entry name" value="Pept_S26A_signal_pept_1"/>
</dbReference>